<evidence type="ECO:0000256" key="4">
    <source>
        <dbReference type="ARBA" id="ARBA00023237"/>
    </source>
</evidence>
<reference evidence="5 6" key="1">
    <citation type="journal article" date="2019" name="Extremophiles">
        <title>Biogeography of thermophiles and predominance of Thermus scotoductus in domestic water heaters.</title>
        <authorList>
            <person name="Wilpiszeski R.L."/>
            <person name="Zhang Z."/>
            <person name="House C.H."/>
        </authorList>
    </citation>
    <scope>NUCLEOTIDE SEQUENCE [LARGE SCALE GENOMIC DNA]</scope>
    <source>
        <strain evidence="5 6">1_S1</strain>
    </source>
</reference>
<dbReference type="InterPro" id="IPR045584">
    <property type="entry name" value="Pilin-like"/>
</dbReference>
<keyword evidence="4" id="KW-0998">Cell outer membrane</keyword>
<comment type="caution">
    <text evidence="5">The sequence shown here is derived from an EMBL/GenBank/DDBJ whole genome shotgun (WGS) entry which is preliminary data.</text>
</comment>
<evidence type="ECO:0000256" key="1">
    <source>
        <dbReference type="ARBA" id="ARBA00004203"/>
    </source>
</evidence>
<evidence type="ECO:0000313" key="6">
    <source>
        <dbReference type="Proteomes" id="UP000287467"/>
    </source>
</evidence>
<dbReference type="Proteomes" id="UP000287467">
    <property type="component" value="Unassembled WGS sequence"/>
</dbReference>
<dbReference type="GO" id="GO:0042597">
    <property type="term" value="C:periplasmic space"/>
    <property type="evidence" value="ECO:0007669"/>
    <property type="project" value="UniProtKB-SubCell"/>
</dbReference>
<accession>A0A430VCC7</accession>
<dbReference type="NCBIfam" id="TIGR02532">
    <property type="entry name" value="IV_pilin_GFxxxE"/>
    <property type="match status" value="1"/>
</dbReference>
<evidence type="ECO:0000256" key="2">
    <source>
        <dbReference type="ARBA" id="ARBA00004418"/>
    </source>
</evidence>
<dbReference type="EMBL" id="PEMW01000455">
    <property type="protein sequence ID" value="RTI48721.1"/>
    <property type="molecule type" value="Genomic_DNA"/>
</dbReference>
<sequence>MRGRGFTLAELLVALGIGGLLLGLLLSTTLGNRRLYVLDQSRTAVNQNLRAALDILVADIRQAGERLPGDFPAVEVRNGNELVLRRNLLDVSLAVCDQNGINGNQDNIPVNQDNIPVPVADKNPPPNATPAYLDACAFRDTNGNLYDDRIEIWQSYRCNSDGVPGCNNGNRREAVRAYIYDPVNKRGEWFEYDAEDGSGVKIHKGNNERWQNSYGPLSRLYILEERRYYLEGGILKLAENGQEGKGLVADVTGFQARARANGSWYTVFPPPNLNWRTLEAVEATVQVRIGSVARTMTTQAVPRNVFSQ</sequence>
<name>A0A430VCC7_THESC</name>
<dbReference type="RefSeq" id="WP_126248785.1">
    <property type="nucleotide sequence ID" value="NZ_PEMW01000455.1"/>
</dbReference>
<dbReference type="AlphaFoldDB" id="A0A430VCC7"/>
<dbReference type="Pfam" id="PF07963">
    <property type="entry name" value="N_methyl"/>
    <property type="match status" value="1"/>
</dbReference>
<evidence type="ECO:0000313" key="5">
    <source>
        <dbReference type="EMBL" id="RTI48721.1"/>
    </source>
</evidence>
<evidence type="ECO:0000256" key="3">
    <source>
        <dbReference type="ARBA" id="ARBA00022764"/>
    </source>
</evidence>
<dbReference type="SUPFAM" id="SSF54523">
    <property type="entry name" value="Pili subunits"/>
    <property type="match status" value="1"/>
</dbReference>
<dbReference type="GO" id="GO:0009279">
    <property type="term" value="C:cell outer membrane"/>
    <property type="evidence" value="ECO:0007669"/>
    <property type="project" value="UniProtKB-SubCell"/>
</dbReference>
<keyword evidence="3" id="KW-0574">Periplasm</keyword>
<keyword evidence="4" id="KW-0472">Membrane</keyword>
<dbReference type="InterPro" id="IPR012902">
    <property type="entry name" value="N_methyl_site"/>
</dbReference>
<protein>
    <submittedName>
        <fullName evidence="5">Prepilin-type cleavage/methylation domain-containing protein</fullName>
    </submittedName>
</protein>
<gene>
    <name evidence="5" type="ORF">CSW14_12425</name>
</gene>
<proteinExistence type="predicted"/>
<organism evidence="5 6">
    <name type="scientific">Thermus scotoductus</name>
    <dbReference type="NCBI Taxonomy" id="37636"/>
    <lineage>
        <taxon>Bacteria</taxon>
        <taxon>Thermotogati</taxon>
        <taxon>Deinococcota</taxon>
        <taxon>Deinococci</taxon>
        <taxon>Thermales</taxon>
        <taxon>Thermaceae</taxon>
        <taxon>Thermus</taxon>
    </lineage>
</organism>
<comment type="subcellular location">
    <subcellularLocation>
        <location evidence="1">Cell outer membrane</location>
        <topology evidence="1">Single-pass membrane protein</topology>
    </subcellularLocation>
    <subcellularLocation>
        <location evidence="2">Periplasm</location>
    </subcellularLocation>
</comment>